<protein>
    <submittedName>
        <fullName evidence="1">Uncharacterized protein</fullName>
    </submittedName>
</protein>
<dbReference type="AlphaFoldDB" id="A0A375AGV4"/>
<dbReference type="EMBL" id="LT615367">
    <property type="protein sequence ID" value="SLM64839.1"/>
    <property type="molecule type" value="Genomic_DNA"/>
</dbReference>
<evidence type="ECO:0000313" key="1">
    <source>
        <dbReference type="EMBL" id="SLM64839.1"/>
    </source>
</evidence>
<accession>A0A375AGV4</accession>
<organism evidence="1 2">
    <name type="scientific">Dickeya aquatica</name>
    <dbReference type="NCBI Taxonomy" id="1401087"/>
    <lineage>
        <taxon>Bacteria</taxon>
        <taxon>Pseudomonadati</taxon>
        <taxon>Pseudomonadota</taxon>
        <taxon>Gammaproteobacteria</taxon>
        <taxon>Enterobacterales</taxon>
        <taxon>Pectobacteriaceae</taxon>
        <taxon>Dickeya</taxon>
    </lineage>
</organism>
<dbReference type="Proteomes" id="UP000294820">
    <property type="component" value="Chromosome 1"/>
</dbReference>
<keyword evidence="2" id="KW-1185">Reference proteome</keyword>
<dbReference type="KEGG" id="daq:DAQ1742_04071"/>
<reference evidence="1 2" key="1">
    <citation type="submission" date="2016-09" db="EMBL/GenBank/DDBJ databases">
        <authorList>
            <person name="Reverchon S."/>
            <person name="Nasser W."/>
            <person name="Leonard S."/>
            <person name="Brochier C."/>
            <person name="Duprey A."/>
        </authorList>
    </citation>
    <scope>NUCLEOTIDE SEQUENCE [LARGE SCALE GENOMIC DNA]</scope>
    <source>
        <strain evidence="1 2">174/2</strain>
    </source>
</reference>
<name>A0A375AGV4_9GAMM</name>
<sequence length="50" mass="5062">MAGFSEPYGDSLIEAGHGFCPCAGYLCHAVSLPEVPGGPLVADNAPALCR</sequence>
<proteinExistence type="predicted"/>
<gene>
    <name evidence="1" type="ORF">DAQ1742_04071</name>
</gene>
<evidence type="ECO:0000313" key="2">
    <source>
        <dbReference type="Proteomes" id="UP000294820"/>
    </source>
</evidence>